<dbReference type="InterPro" id="IPR050775">
    <property type="entry name" value="FAD-binding_Monooxygenases"/>
</dbReference>
<gene>
    <name evidence="5" type="ORF">AAFC00_005667</name>
</gene>
<dbReference type="PANTHER" id="PTHR43098">
    <property type="entry name" value="L-ORNITHINE N(5)-MONOOXYGENASE-RELATED"/>
    <property type="match status" value="1"/>
</dbReference>
<keyword evidence="2" id="KW-0274">FAD</keyword>
<keyword evidence="3" id="KW-0521">NADP</keyword>
<dbReference type="EMBL" id="JBFMKM010000013">
    <property type="protein sequence ID" value="KAL1301408.1"/>
    <property type="molecule type" value="Genomic_DNA"/>
</dbReference>
<name>A0ABR3P5F2_9PEZI</name>
<keyword evidence="1" id="KW-0285">Flavoprotein</keyword>
<dbReference type="GeneID" id="95979366"/>
<protein>
    <recommendedName>
        <fullName evidence="7">Cyclohexanone monooxygenase</fullName>
    </recommendedName>
</protein>
<evidence type="ECO:0008006" key="7">
    <source>
        <dbReference type="Google" id="ProtNLM"/>
    </source>
</evidence>
<dbReference type="RefSeq" id="XP_069197684.1">
    <property type="nucleotide sequence ID" value="XM_069345482.1"/>
</dbReference>
<dbReference type="Pfam" id="PF00743">
    <property type="entry name" value="FMO-like"/>
    <property type="match status" value="1"/>
</dbReference>
<reference evidence="5 6" key="1">
    <citation type="submission" date="2024-07" db="EMBL/GenBank/DDBJ databases">
        <title>Draft sequence of the Neodothiora populina.</title>
        <authorList>
            <person name="Drown D.D."/>
            <person name="Schuette U.S."/>
            <person name="Buechlein A.B."/>
            <person name="Rusch D.R."/>
            <person name="Winton L.W."/>
            <person name="Adams G.A."/>
        </authorList>
    </citation>
    <scope>NUCLEOTIDE SEQUENCE [LARGE SCALE GENOMIC DNA]</scope>
    <source>
        <strain evidence="5 6">CPC 39397</strain>
    </source>
</reference>
<evidence type="ECO:0000256" key="2">
    <source>
        <dbReference type="ARBA" id="ARBA00022827"/>
    </source>
</evidence>
<keyword evidence="6" id="KW-1185">Reference proteome</keyword>
<comment type="caution">
    <text evidence="5">The sequence shown here is derived from an EMBL/GenBank/DDBJ whole genome shotgun (WGS) entry which is preliminary data.</text>
</comment>
<keyword evidence="4" id="KW-0560">Oxidoreductase</keyword>
<evidence type="ECO:0000256" key="4">
    <source>
        <dbReference type="ARBA" id="ARBA00023002"/>
    </source>
</evidence>
<accession>A0ABR3P5F2</accession>
<evidence type="ECO:0000256" key="1">
    <source>
        <dbReference type="ARBA" id="ARBA00022630"/>
    </source>
</evidence>
<dbReference type="SUPFAM" id="SSF51905">
    <property type="entry name" value="FAD/NAD(P)-binding domain"/>
    <property type="match status" value="3"/>
</dbReference>
<organism evidence="5 6">
    <name type="scientific">Neodothiora populina</name>
    <dbReference type="NCBI Taxonomy" id="2781224"/>
    <lineage>
        <taxon>Eukaryota</taxon>
        <taxon>Fungi</taxon>
        <taxon>Dikarya</taxon>
        <taxon>Ascomycota</taxon>
        <taxon>Pezizomycotina</taxon>
        <taxon>Dothideomycetes</taxon>
        <taxon>Dothideomycetidae</taxon>
        <taxon>Dothideales</taxon>
        <taxon>Dothioraceae</taxon>
        <taxon>Neodothiora</taxon>
    </lineage>
</organism>
<dbReference type="Gene3D" id="3.50.50.60">
    <property type="entry name" value="FAD/NAD(P)-binding domain"/>
    <property type="match status" value="3"/>
</dbReference>
<evidence type="ECO:0000313" key="6">
    <source>
        <dbReference type="Proteomes" id="UP001562354"/>
    </source>
</evidence>
<dbReference type="PANTHER" id="PTHR43098:SF5">
    <property type="entry name" value="DUAL-FUNCTIONAL MONOOXYGENASE_METHYLTRANSFERASE PSOF"/>
    <property type="match status" value="1"/>
</dbReference>
<evidence type="ECO:0000256" key="3">
    <source>
        <dbReference type="ARBA" id="ARBA00022857"/>
    </source>
</evidence>
<proteinExistence type="predicted"/>
<evidence type="ECO:0000313" key="5">
    <source>
        <dbReference type="EMBL" id="KAL1301408.1"/>
    </source>
</evidence>
<sequence>MAEQLIDALIVGAGFGGVYQLKKLRDQGLSVKTIDTASDVGGTWFWNRYPGAMSDTEAYLYRYSWDLDDLRTYPWDEHYLQGPEILQYLMHVVERYDLRKDMLFETELQTATWDNLENRWIVQTNNGTFKARYLVTALGLLSRCNLPDIPGINDFAGELYHTARWPASASMTGKRVGVIGNGSTGIQVITALGKEVKQLISFQRNPQYSVPSGNRPVSPEYRDYVNENYEEIWRKAKDESLFAFGFSEVTRPTSSVSPEERERIYEEAWQKGGGFRFMFETFGDISLDENANNLASDFIKRKISHIVKDPEKARKLMPTQLYARRPLCDGGYYQQFNRDNVDVVNLKETPITRITSKGISTSDGKEHELDVVILATGFDAVDGNYTRIAIKGRHGTSLKEHWASQGPSSTLGVSVPGFPNLFMITGPNSPFSNIPPAIETHVEFISDIIEVAEKRYRAKSSSIEVTDGVNMGLSNGHISRKDSVNEHKRSGPIIEATPESEQAWSKVCDDMSADSLFRKTDSWIFGSNVAGKKPSVLFFFGGLSAYRKILRDVAADGYQGFNPF</sequence>
<dbReference type="InterPro" id="IPR036188">
    <property type="entry name" value="FAD/NAD-bd_sf"/>
</dbReference>
<dbReference type="Proteomes" id="UP001562354">
    <property type="component" value="Unassembled WGS sequence"/>
</dbReference>
<dbReference type="InterPro" id="IPR020946">
    <property type="entry name" value="Flavin_mOase-like"/>
</dbReference>